<dbReference type="EC" id="6.3.3.2" evidence="5"/>
<accession>A0A4Y4CTW3</accession>
<dbReference type="PANTHER" id="PTHR23407:SF1">
    <property type="entry name" value="5-FORMYLTETRAHYDROFOLATE CYCLO-LIGASE"/>
    <property type="match status" value="1"/>
</dbReference>
<evidence type="ECO:0000313" key="7">
    <source>
        <dbReference type="Proteomes" id="UP000318422"/>
    </source>
</evidence>
<evidence type="ECO:0000313" key="6">
    <source>
        <dbReference type="EMBL" id="GEC95542.1"/>
    </source>
</evidence>
<gene>
    <name evidence="6" type="ORF">ZRA01_16150</name>
</gene>
<protein>
    <recommendedName>
        <fullName evidence="5">5-formyltetrahydrofolate cyclo-ligase</fullName>
        <ecNumber evidence="5">6.3.3.2</ecNumber>
    </recommendedName>
</protein>
<dbReference type="PANTHER" id="PTHR23407">
    <property type="entry name" value="ATPASE INHIBITOR/5-FORMYLTETRAHYDROFOLATE CYCLO-LIGASE"/>
    <property type="match status" value="1"/>
</dbReference>
<dbReference type="InterPro" id="IPR024185">
    <property type="entry name" value="FTHF_cligase-like_sf"/>
</dbReference>
<comment type="cofactor">
    <cofactor evidence="5">
        <name>Mg(2+)</name>
        <dbReference type="ChEBI" id="CHEBI:18420"/>
    </cofactor>
</comment>
<keyword evidence="5" id="KW-0460">Magnesium</keyword>
<sequence>MTTPFPPPDARIAALRKALRSERIAAREALPAAERQALTGRIETHLDALVARLAPGCLAFCWPWRGEVDLLPWAHRWLAADPARRAALPVVLTPARPMEFLRWRPDAPMATDHHGIPIPAGDEPVSPELLIVPLNVFDAAGYRLGYGGGYFDRTLAALDPAPTCVGVAFELARCESTHPQAHDKPMDWVVTEAGVFGGSGGRAGALAFC</sequence>
<comment type="similarity">
    <text evidence="1 5">Belongs to the 5-formyltetrahydrofolate cyclo-ligase family.</text>
</comment>
<evidence type="ECO:0000256" key="3">
    <source>
        <dbReference type="ARBA" id="ARBA00022840"/>
    </source>
</evidence>
<dbReference type="PIRSF" id="PIRSF006806">
    <property type="entry name" value="FTHF_cligase"/>
    <property type="match status" value="1"/>
</dbReference>
<dbReference type="RefSeq" id="WP_141351119.1">
    <property type="nucleotide sequence ID" value="NZ_BJNV01000022.1"/>
</dbReference>
<feature type="binding site" evidence="4">
    <location>
        <position position="67"/>
    </location>
    <ligand>
        <name>substrate</name>
    </ligand>
</feature>
<keyword evidence="5" id="KW-0479">Metal-binding</keyword>
<comment type="catalytic activity">
    <reaction evidence="5">
        <text>(6S)-5-formyl-5,6,7,8-tetrahydrofolate + ATP = (6R)-5,10-methenyltetrahydrofolate + ADP + phosphate</text>
        <dbReference type="Rhea" id="RHEA:10488"/>
        <dbReference type="ChEBI" id="CHEBI:30616"/>
        <dbReference type="ChEBI" id="CHEBI:43474"/>
        <dbReference type="ChEBI" id="CHEBI:57455"/>
        <dbReference type="ChEBI" id="CHEBI:57457"/>
        <dbReference type="ChEBI" id="CHEBI:456216"/>
        <dbReference type="EC" id="6.3.3.2"/>
    </reaction>
</comment>
<keyword evidence="2 4" id="KW-0547">Nucleotide-binding</keyword>
<dbReference type="GO" id="GO:0030272">
    <property type="term" value="F:5-formyltetrahydrofolate cyclo-ligase activity"/>
    <property type="evidence" value="ECO:0007669"/>
    <property type="project" value="UniProtKB-EC"/>
</dbReference>
<dbReference type="GO" id="GO:0046872">
    <property type="term" value="F:metal ion binding"/>
    <property type="evidence" value="ECO:0007669"/>
    <property type="project" value="UniProtKB-KW"/>
</dbReference>
<name>A0A4Y4CTW3_ZOORA</name>
<evidence type="ECO:0000256" key="1">
    <source>
        <dbReference type="ARBA" id="ARBA00010638"/>
    </source>
</evidence>
<dbReference type="EMBL" id="BJNV01000022">
    <property type="protein sequence ID" value="GEC95542.1"/>
    <property type="molecule type" value="Genomic_DNA"/>
</dbReference>
<dbReference type="Pfam" id="PF01812">
    <property type="entry name" value="5-FTHF_cyc-lig"/>
    <property type="match status" value="1"/>
</dbReference>
<dbReference type="InterPro" id="IPR037171">
    <property type="entry name" value="NagB/RpiA_transferase-like"/>
</dbReference>
<keyword evidence="7" id="KW-1185">Reference proteome</keyword>
<dbReference type="GO" id="GO:0035999">
    <property type="term" value="P:tetrahydrofolate interconversion"/>
    <property type="evidence" value="ECO:0007669"/>
    <property type="project" value="TreeGrafter"/>
</dbReference>
<dbReference type="NCBIfam" id="TIGR02727">
    <property type="entry name" value="MTHFS_bact"/>
    <property type="match status" value="1"/>
</dbReference>
<keyword evidence="6" id="KW-0436">Ligase</keyword>
<dbReference type="SUPFAM" id="SSF100950">
    <property type="entry name" value="NagB/RpiA/CoA transferase-like"/>
    <property type="match status" value="1"/>
</dbReference>
<keyword evidence="3 4" id="KW-0067">ATP-binding</keyword>
<dbReference type="Gene3D" id="3.40.50.10420">
    <property type="entry name" value="NagB/RpiA/CoA transferase-like"/>
    <property type="match status" value="1"/>
</dbReference>
<feature type="binding site" evidence="4">
    <location>
        <begin position="16"/>
        <end position="20"/>
    </location>
    <ligand>
        <name>ATP</name>
        <dbReference type="ChEBI" id="CHEBI:30616"/>
    </ligand>
</feature>
<organism evidence="6 7">
    <name type="scientific">Zoogloea ramigera</name>
    <dbReference type="NCBI Taxonomy" id="350"/>
    <lineage>
        <taxon>Bacteria</taxon>
        <taxon>Pseudomonadati</taxon>
        <taxon>Pseudomonadota</taxon>
        <taxon>Betaproteobacteria</taxon>
        <taxon>Rhodocyclales</taxon>
        <taxon>Zoogloeaceae</taxon>
        <taxon>Zoogloea</taxon>
    </lineage>
</organism>
<proteinExistence type="inferred from homology"/>
<dbReference type="GO" id="GO:0005524">
    <property type="term" value="F:ATP binding"/>
    <property type="evidence" value="ECO:0007669"/>
    <property type="project" value="UniProtKB-KW"/>
</dbReference>
<evidence type="ECO:0000256" key="4">
    <source>
        <dbReference type="PIRSR" id="PIRSR006806-1"/>
    </source>
</evidence>
<dbReference type="OrthoDB" id="9801938at2"/>
<dbReference type="AlphaFoldDB" id="A0A4Y4CTW3"/>
<reference evidence="6 7" key="1">
    <citation type="submission" date="2019-06" db="EMBL/GenBank/DDBJ databases">
        <title>Whole genome shotgun sequence of Zoogloea ramigera NBRC 15342.</title>
        <authorList>
            <person name="Hosoyama A."/>
            <person name="Uohara A."/>
            <person name="Ohji S."/>
            <person name="Ichikawa N."/>
        </authorList>
    </citation>
    <scope>NUCLEOTIDE SEQUENCE [LARGE SCALE GENOMIC DNA]</scope>
    <source>
        <strain evidence="6 7">NBRC 15342</strain>
    </source>
</reference>
<evidence type="ECO:0000256" key="2">
    <source>
        <dbReference type="ARBA" id="ARBA00022741"/>
    </source>
</evidence>
<dbReference type="GO" id="GO:0009396">
    <property type="term" value="P:folic acid-containing compound biosynthetic process"/>
    <property type="evidence" value="ECO:0007669"/>
    <property type="project" value="TreeGrafter"/>
</dbReference>
<dbReference type="Proteomes" id="UP000318422">
    <property type="component" value="Unassembled WGS sequence"/>
</dbReference>
<dbReference type="InterPro" id="IPR002698">
    <property type="entry name" value="FTHF_cligase"/>
</dbReference>
<comment type="caution">
    <text evidence="6">The sequence shown here is derived from an EMBL/GenBank/DDBJ whole genome shotgun (WGS) entry which is preliminary data.</text>
</comment>
<evidence type="ECO:0000256" key="5">
    <source>
        <dbReference type="RuleBase" id="RU361279"/>
    </source>
</evidence>